<dbReference type="EMBL" id="BAAAOB010000002">
    <property type="protein sequence ID" value="GAA1792837.1"/>
    <property type="molecule type" value="Genomic_DNA"/>
</dbReference>
<dbReference type="SMART" id="SM01134">
    <property type="entry name" value="DeoRC"/>
    <property type="match status" value="1"/>
</dbReference>
<dbReference type="PRINTS" id="PR00037">
    <property type="entry name" value="HTHLACR"/>
</dbReference>
<name>A0ABN2LM04_9MICO</name>
<evidence type="ECO:0000256" key="4">
    <source>
        <dbReference type="ARBA" id="ARBA00023163"/>
    </source>
</evidence>
<evidence type="ECO:0000256" key="2">
    <source>
        <dbReference type="ARBA" id="ARBA00022491"/>
    </source>
</evidence>
<gene>
    <name evidence="7" type="ORF">GCM10009768_22260</name>
</gene>
<dbReference type="SUPFAM" id="SSF100950">
    <property type="entry name" value="NagB/RpiA/CoA transferase-like"/>
    <property type="match status" value="1"/>
</dbReference>
<proteinExistence type="predicted"/>
<comment type="function">
    <text evidence="5">Repressor of the lactose catabolism operon. Galactose-6-phosphate is the inducer.</text>
</comment>
<comment type="caution">
    <text evidence="7">The sequence shown here is derived from an EMBL/GenBank/DDBJ whole genome shotgun (WGS) entry which is preliminary data.</text>
</comment>
<evidence type="ECO:0000313" key="8">
    <source>
        <dbReference type="Proteomes" id="UP001500851"/>
    </source>
</evidence>
<sequence>MHILPFVWHCWVNTTQRREERFVYAAERQQLILTSARAAGRAEVGALAEQLDVSTETIRRDLTALERRGLLQRVHGGAIPVDRVEPEVGLDVRIGRRAAVKQRIALRALEEIPTGGTVLLDSGTSTLAIAQALPADAECTVITNSLMIGAALSAKPGIELMQLGGRVRPVTGAAVGRWTCEALAELTVDVGFFGANGFDAQRGLTTPDQEEAAVKRAMVLASRTTVLVADSSKAGRAHLTRFAALDEIDLVITDTDLDGDLAEELRAAGPTVVTA</sequence>
<dbReference type="GO" id="GO:0003677">
    <property type="term" value="F:DNA binding"/>
    <property type="evidence" value="ECO:0007669"/>
    <property type="project" value="UniProtKB-KW"/>
</dbReference>
<dbReference type="InterPro" id="IPR001034">
    <property type="entry name" value="DeoR_HTH"/>
</dbReference>
<dbReference type="Pfam" id="PF00455">
    <property type="entry name" value="DeoRC"/>
    <property type="match status" value="1"/>
</dbReference>
<dbReference type="PROSITE" id="PS51000">
    <property type="entry name" value="HTH_DEOR_2"/>
    <property type="match status" value="1"/>
</dbReference>
<protein>
    <recommendedName>
        <fullName evidence="1">Lactose phosphotransferase system repressor</fullName>
    </recommendedName>
</protein>
<keyword evidence="4" id="KW-0804">Transcription</keyword>
<keyword evidence="3" id="KW-0805">Transcription regulation</keyword>
<evidence type="ECO:0000313" key="7">
    <source>
        <dbReference type="EMBL" id="GAA1792837.1"/>
    </source>
</evidence>
<dbReference type="InterPro" id="IPR037171">
    <property type="entry name" value="NagB/RpiA_transferase-like"/>
</dbReference>
<keyword evidence="2" id="KW-0678">Repressor</keyword>
<evidence type="ECO:0000256" key="5">
    <source>
        <dbReference type="ARBA" id="ARBA00024937"/>
    </source>
</evidence>
<dbReference type="Pfam" id="PF08220">
    <property type="entry name" value="HTH_DeoR"/>
    <property type="match status" value="1"/>
</dbReference>
<evidence type="ECO:0000256" key="1">
    <source>
        <dbReference type="ARBA" id="ARBA00021390"/>
    </source>
</evidence>
<dbReference type="PROSITE" id="PS00141">
    <property type="entry name" value="ASP_PROTEASE"/>
    <property type="match status" value="1"/>
</dbReference>
<dbReference type="Proteomes" id="UP001500851">
    <property type="component" value="Unassembled WGS sequence"/>
</dbReference>
<accession>A0ABN2LM04</accession>
<dbReference type="SUPFAM" id="SSF46785">
    <property type="entry name" value="Winged helix' DNA-binding domain"/>
    <property type="match status" value="1"/>
</dbReference>
<organism evidence="7 8">
    <name type="scientific">Leucobacter iarius</name>
    <dbReference type="NCBI Taxonomy" id="333963"/>
    <lineage>
        <taxon>Bacteria</taxon>
        <taxon>Bacillati</taxon>
        <taxon>Actinomycetota</taxon>
        <taxon>Actinomycetes</taxon>
        <taxon>Micrococcales</taxon>
        <taxon>Microbacteriaceae</taxon>
        <taxon>Leucobacter</taxon>
    </lineage>
</organism>
<dbReference type="InterPro" id="IPR036390">
    <property type="entry name" value="WH_DNA-bd_sf"/>
</dbReference>
<dbReference type="SMART" id="SM00420">
    <property type="entry name" value="HTH_DEOR"/>
    <property type="match status" value="1"/>
</dbReference>
<dbReference type="InterPro" id="IPR014036">
    <property type="entry name" value="DeoR-like_C"/>
</dbReference>
<dbReference type="InterPro" id="IPR050313">
    <property type="entry name" value="Carb_Metab_HTH_regulators"/>
</dbReference>
<feature type="domain" description="HTH deoR-type" evidence="6">
    <location>
        <begin position="25"/>
        <end position="80"/>
    </location>
</feature>
<dbReference type="Gene3D" id="3.40.50.1360">
    <property type="match status" value="1"/>
</dbReference>
<evidence type="ECO:0000256" key="3">
    <source>
        <dbReference type="ARBA" id="ARBA00023015"/>
    </source>
</evidence>
<dbReference type="InterPro" id="IPR036388">
    <property type="entry name" value="WH-like_DNA-bd_sf"/>
</dbReference>
<evidence type="ECO:0000259" key="6">
    <source>
        <dbReference type="PROSITE" id="PS51000"/>
    </source>
</evidence>
<dbReference type="PANTHER" id="PTHR30363:SF4">
    <property type="entry name" value="GLYCEROL-3-PHOSPHATE REGULON REPRESSOR"/>
    <property type="match status" value="1"/>
</dbReference>
<keyword evidence="7" id="KW-0238">DNA-binding</keyword>
<dbReference type="Gene3D" id="1.10.10.10">
    <property type="entry name" value="Winged helix-like DNA-binding domain superfamily/Winged helix DNA-binding domain"/>
    <property type="match status" value="1"/>
</dbReference>
<reference evidence="7 8" key="1">
    <citation type="journal article" date="2019" name="Int. J. Syst. Evol. Microbiol.">
        <title>The Global Catalogue of Microorganisms (GCM) 10K type strain sequencing project: providing services to taxonomists for standard genome sequencing and annotation.</title>
        <authorList>
            <consortium name="The Broad Institute Genomics Platform"/>
            <consortium name="The Broad Institute Genome Sequencing Center for Infectious Disease"/>
            <person name="Wu L."/>
            <person name="Ma J."/>
        </authorList>
    </citation>
    <scope>NUCLEOTIDE SEQUENCE [LARGE SCALE GENOMIC DNA]</scope>
    <source>
        <strain evidence="7 8">JCM 14736</strain>
    </source>
</reference>
<dbReference type="InterPro" id="IPR001969">
    <property type="entry name" value="Aspartic_peptidase_AS"/>
</dbReference>
<dbReference type="PANTHER" id="PTHR30363">
    <property type="entry name" value="HTH-TYPE TRANSCRIPTIONAL REGULATOR SRLR-RELATED"/>
    <property type="match status" value="1"/>
</dbReference>
<keyword evidence="8" id="KW-1185">Reference proteome</keyword>